<protein>
    <submittedName>
        <fullName evidence="1">Spherulation-specific family 4 protein</fullName>
    </submittedName>
</protein>
<dbReference type="Pfam" id="PF12138">
    <property type="entry name" value="Spherulin4"/>
    <property type="match status" value="1"/>
</dbReference>
<comment type="caution">
    <text evidence="1">The sequence shown here is derived from an EMBL/GenBank/DDBJ whole genome shotgun (WGS) entry which is preliminary data.</text>
</comment>
<reference evidence="1 2" key="1">
    <citation type="submission" date="2024-09" db="EMBL/GenBank/DDBJ databases">
        <authorList>
            <person name="Lee S.D."/>
        </authorList>
    </citation>
    <scope>NUCLEOTIDE SEQUENCE [LARGE SCALE GENOMIC DNA]</scope>
    <source>
        <strain evidence="1 2">N8-3</strain>
    </source>
</reference>
<proteinExistence type="predicted"/>
<dbReference type="PANTHER" id="PTHR35040:SF9">
    <property type="entry name" value="4-LIKE CELL SURFACE PROTEIN, PUTATIVE (AFU_ORTHOLOGUE AFUA_4G14080)-RELATED"/>
    <property type="match status" value="1"/>
</dbReference>
<name>A0ABV6VZT2_9ACTN</name>
<accession>A0ABV6VZT2</accession>
<dbReference type="InterPro" id="IPR021986">
    <property type="entry name" value="Spherulin4"/>
</dbReference>
<evidence type="ECO:0000313" key="2">
    <source>
        <dbReference type="Proteomes" id="UP001592531"/>
    </source>
</evidence>
<keyword evidence="2" id="KW-1185">Reference proteome</keyword>
<dbReference type="Proteomes" id="UP001592531">
    <property type="component" value="Unassembled WGS sequence"/>
</dbReference>
<organism evidence="1 2">
    <name type="scientific">Streptacidiphilus cavernicola</name>
    <dbReference type="NCBI Taxonomy" id="3342716"/>
    <lineage>
        <taxon>Bacteria</taxon>
        <taxon>Bacillati</taxon>
        <taxon>Actinomycetota</taxon>
        <taxon>Actinomycetes</taxon>
        <taxon>Kitasatosporales</taxon>
        <taxon>Streptomycetaceae</taxon>
        <taxon>Streptacidiphilus</taxon>
    </lineage>
</organism>
<evidence type="ECO:0000313" key="1">
    <source>
        <dbReference type="EMBL" id="MFC1419255.1"/>
    </source>
</evidence>
<dbReference type="EMBL" id="JBHFAB010000017">
    <property type="protein sequence ID" value="MFC1419255.1"/>
    <property type="molecule type" value="Genomic_DNA"/>
</dbReference>
<sequence>MLVPLYVYPGTDPGAWEGVAARAEDVGWVVFNPASGPGPAPQPEFAQAAATLRAAGVPMLGYVDTDYGRRGHREVVADVERYQEWYPVDGVFLDQAGSGAALLPYYRRLAVAARSLEARQVVLNPGVHPDPGYATIADVLITFEGAWETYRQLRIPDWTAEFPARRFGHLVHSAPADVCALVPRTAEEYGAGYCYATTGSGRDPWSVLMPQLQSQWSGETRVGASADASTR</sequence>
<gene>
    <name evidence="1" type="ORF">ACEZDE_21845</name>
</gene>
<dbReference type="PANTHER" id="PTHR35040">
    <property type="match status" value="1"/>
</dbReference>
<dbReference type="RefSeq" id="WP_380538386.1">
    <property type="nucleotide sequence ID" value="NZ_JBHFAB010000017.1"/>
</dbReference>